<dbReference type="Pfam" id="PF00448">
    <property type="entry name" value="SRP54"/>
    <property type="match status" value="1"/>
</dbReference>
<keyword evidence="8" id="KW-0653">Protein transport</keyword>
<dbReference type="GO" id="GO:0005047">
    <property type="term" value="F:signal recognition particle binding"/>
    <property type="evidence" value="ECO:0007669"/>
    <property type="project" value="TreeGrafter"/>
</dbReference>
<dbReference type="SUPFAM" id="SSF52540">
    <property type="entry name" value="P-loop containing nucleoside triphosphate hydrolases"/>
    <property type="match status" value="1"/>
</dbReference>
<evidence type="ECO:0000256" key="1">
    <source>
        <dbReference type="ARBA" id="ARBA00004413"/>
    </source>
</evidence>
<dbReference type="AlphaFoldDB" id="A0AB39HUF2"/>
<evidence type="ECO:0000256" key="12">
    <source>
        <dbReference type="ARBA" id="ARBA00025337"/>
    </source>
</evidence>
<dbReference type="InterPro" id="IPR020006">
    <property type="entry name" value="FlhF"/>
</dbReference>
<dbReference type="InterPro" id="IPR000897">
    <property type="entry name" value="SRP54_GTPase_dom"/>
</dbReference>
<comment type="function">
    <text evidence="12">Necessary for flagellar biosynthesis. May be involved in translocation of the flagellum.</text>
</comment>
<evidence type="ECO:0000256" key="7">
    <source>
        <dbReference type="ARBA" id="ARBA00022795"/>
    </source>
</evidence>
<keyword evidence="5" id="KW-1003">Cell membrane</keyword>
<gene>
    <name evidence="16" type="primary">flhF</name>
    <name evidence="16" type="ORF">AB4Y30_07355</name>
</gene>
<evidence type="ECO:0000313" key="16">
    <source>
        <dbReference type="EMBL" id="XDK34155.1"/>
    </source>
</evidence>
<dbReference type="PANTHER" id="PTHR43134:SF3">
    <property type="entry name" value="FLAGELLAR BIOSYNTHESIS PROTEIN FLHF"/>
    <property type="match status" value="1"/>
</dbReference>
<keyword evidence="16" id="KW-0282">Flagellum</keyword>
<evidence type="ECO:0000256" key="9">
    <source>
        <dbReference type="ARBA" id="ARBA00023134"/>
    </source>
</evidence>
<dbReference type="CDD" id="cd17873">
    <property type="entry name" value="FlhF"/>
    <property type="match status" value="1"/>
</dbReference>
<evidence type="ECO:0000256" key="11">
    <source>
        <dbReference type="ARBA" id="ARBA00023225"/>
    </source>
</evidence>
<reference evidence="16" key="1">
    <citation type="submission" date="2024-07" db="EMBL/GenBank/DDBJ databases">
        <title>Halotolerant mesophilic bacterium Ornithinibacillus sp. 4-3, sp. nov., isolated from soil.</title>
        <authorList>
            <person name="Sidarenka A.V."/>
            <person name="Guliayeva D.E."/>
            <person name="Leanovich S.I."/>
            <person name="Hileuskaya K.S."/>
            <person name="Akhremchuk A.E."/>
            <person name="Sikolenko M.A."/>
            <person name="Valentovich L.N."/>
        </authorList>
    </citation>
    <scope>NUCLEOTIDE SEQUENCE</scope>
    <source>
        <strain evidence="16">4-3</strain>
    </source>
</reference>
<feature type="domain" description="SRP54-type proteins GTP-binding" evidence="15">
    <location>
        <begin position="176"/>
        <end position="365"/>
    </location>
</feature>
<sequence length="370" mass="42252">MKIKKYIANTMAEGMKKVRAELGVDAVILNSKEITQKGMLGIFKKRKIEIIAALDPQPMINRPVKPLSFPREVELRQDNNKYESAAVLQEIKTLKRMFEANARVNSTFTGDYEVVYRFLLEQELTESVAKDLIGHVIKVQQEVGTEPSVETIINELQKELMNRIHAIHMEQTVKEQQIIHFVGPTGVGKTTTLAKVAAQKMLIEKKKVAFITSDTYRIAAIEQLKTYARILDIPLEVAYQVEDYKNAIEKFSDYDVILVDTAGRNYRDKQYVKELFQPQGKPCKTFIVLALTAKPKDIIDIYQQFEHLPNKEIIFTKIDETRQYGSMVNLMLEKQVNIAYLTNGQDVPEDIFIPTPERISNLIVGGLIDS</sequence>
<dbReference type="RefSeq" id="WP_368654832.1">
    <property type="nucleotide sequence ID" value="NZ_CP162599.1"/>
</dbReference>
<dbReference type="Gene3D" id="1.20.120.1380">
    <property type="entry name" value="Flagellar FlhF biosynthesis protein, N domain"/>
    <property type="match status" value="1"/>
</dbReference>
<evidence type="ECO:0000256" key="8">
    <source>
        <dbReference type="ARBA" id="ARBA00022927"/>
    </source>
</evidence>
<feature type="domain" description="AAA+ ATPase" evidence="14">
    <location>
        <begin position="175"/>
        <end position="319"/>
    </location>
</feature>
<dbReference type="NCBIfam" id="TIGR03499">
    <property type="entry name" value="FlhF"/>
    <property type="match status" value="1"/>
</dbReference>
<dbReference type="GO" id="GO:0003924">
    <property type="term" value="F:GTPase activity"/>
    <property type="evidence" value="ECO:0007669"/>
    <property type="project" value="UniProtKB-UniRule"/>
</dbReference>
<keyword evidence="9" id="KW-0342">GTP-binding</keyword>
<protein>
    <recommendedName>
        <fullName evidence="3 13">Flagellar biosynthesis protein FlhF</fullName>
    </recommendedName>
</protein>
<dbReference type="FunFam" id="3.40.50.300:FF:000695">
    <property type="entry name" value="Flagellar biosynthesis regulator FlhF"/>
    <property type="match status" value="1"/>
</dbReference>
<comment type="subcellular location">
    <subcellularLocation>
        <location evidence="1">Cell membrane</location>
        <topology evidence="1">Peripheral membrane protein</topology>
        <orientation evidence="1">Cytoplasmic side</orientation>
    </subcellularLocation>
</comment>
<keyword evidence="4" id="KW-0813">Transport</keyword>
<evidence type="ECO:0000256" key="10">
    <source>
        <dbReference type="ARBA" id="ARBA00023136"/>
    </source>
</evidence>
<dbReference type="SMART" id="SM00382">
    <property type="entry name" value="AAA"/>
    <property type="match status" value="1"/>
</dbReference>
<dbReference type="EMBL" id="CP162599">
    <property type="protein sequence ID" value="XDK34155.1"/>
    <property type="molecule type" value="Genomic_DNA"/>
</dbReference>
<dbReference type="GO" id="GO:0005525">
    <property type="term" value="F:GTP binding"/>
    <property type="evidence" value="ECO:0007669"/>
    <property type="project" value="UniProtKB-UniRule"/>
</dbReference>
<dbReference type="PANTHER" id="PTHR43134">
    <property type="entry name" value="SIGNAL RECOGNITION PARTICLE RECEPTOR SUBUNIT ALPHA"/>
    <property type="match status" value="1"/>
</dbReference>
<keyword evidence="6" id="KW-0547">Nucleotide-binding</keyword>
<proteinExistence type="inferred from homology"/>
<keyword evidence="16" id="KW-0966">Cell projection</keyword>
<dbReference type="InterPro" id="IPR047040">
    <property type="entry name" value="FlhF__GTPase_dom"/>
</dbReference>
<evidence type="ECO:0000259" key="15">
    <source>
        <dbReference type="SMART" id="SM00962"/>
    </source>
</evidence>
<evidence type="ECO:0000256" key="4">
    <source>
        <dbReference type="ARBA" id="ARBA00022448"/>
    </source>
</evidence>
<dbReference type="InterPro" id="IPR027417">
    <property type="entry name" value="P-loop_NTPase"/>
</dbReference>
<dbReference type="GO" id="GO:0006614">
    <property type="term" value="P:SRP-dependent cotranslational protein targeting to membrane"/>
    <property type="evidence" value="ECO:0007669"/>
    <property type="project" value="UniProtKB-UniRule"/>
</dbReference>
<accession>A0AB39HUF2</accession>
<dbReference type="GO" id="GO:0044781">
    <property type="term" value="P:bacterial-type flagellum organization"/>
    <property type="evidence" value="ECO:0007669"/>
    <property type="project" value="UniProtKB-UniRule"/>
</dbReference>
<keyword evidence="10" id="KW-0472">Membrane</keyword>
<dbReference type="GO" id="GO:0015031">
    <property type="term" value="P:protein transport"/>
    <property type="evidence" value="ECO:0007669"/>
    <property type="project" value="UniProtKB-KW"/>
</dbReference>
<evidence type="ECO:0000256" key="3">
    <source>
        <dbReference type="ARBA" id="ARBA00014919"/>
    </source>
</evidence>
<evidence type="ECO:0000256" key="13">
    <source>
        <dbReference type="NCBIfam" id="TIGR03499"/>
    </source>
</evidence>
<dbReference type="GO" id="GO:0005886">
    <property type="term" value="C:plasma membrane"/>
    <property type="evidence" value="ECO:0007669"/>
    <property type="project" value="UniProtKB-SubCell"/>
</dbReference>
<keyword evidence="16" id="KW-0969">Cilium</keyword>
<keyword evidence="11" id="KW-1006">Bacterial flagellum protein export</keyword>
<comment type="similarity">
    <text evidence="2">Belongs to the GTP-binding SRP family.</text>
</comment>
<evidence type="ECO:0000256" key="6">
    <source>
        <dbReference type="ARBA" id="ARBA00022741"/>
    </source>
</evidence>
<evidence type="ECO:0000256" key="2">
    <source>
        <dbReference type="ARBA" id="ARBA00008531"/>
    </source>
</evidence>
<name>A0AB39HUF2_9BACI</name>
<evidence type="ECO:0000259" key="14">
    <source>
        <dbReference type="SMART" id="SM00382"/>
    </source>
</evidence>
<organism evidence="16">
    <name type="scientific">Ornithinibacillus sp. 4-3</name>
    <dbReference type="NCBI Taxonomy" id="3231488"/>
    <lineage>
        <taxon>Bacteria</taxon>
        <taxon>Bacillati</taxon>
        <taxon>Bacillota</taxon>
        <taxon>Bacilli</taxon>
        <taxon>Bacillales</taxon>
        <taxon>Bacillaceae</taxon>
        <taxon>Ornithinibacillus</taxon>
    </lineage>
</organism>
<keyword evidence="7" id="KW-1005">Bacterial flagellum biogenesis</keyword>
<dbReference type="Gene3D" id="3.40.50.300">
    <property type="entry name" value="P-loop containing nucleotide triphosphate hydrolases"/>
    <property type="match status" value="1"/>
</dbReference>
<evidence type="ECO:0000256" key="5">
    <source>
        <dbReference type="ARBA" id="ARBA00022475"/>
    </source>
</evidence>
<dbReference type="InterPro" id="IPR003593">
    <property type="entry name" value="AAA+_ATPase"/>
</dbReference>
<dbReference type="SMART" id="SM00962">
    <property type="entry name" value="SRP54"/>
    <property type="match status" value="1"/>
</dbReference>